<organism evidence="1 2">
    <name type="scientific">Candida albicans</name>
    <name type="common">Yeast</name>
    <dbReference type="NCBI Taxonomy" id="5476"/>
    <lineage>
        <taxon>Eukaryota</taxon>
        <taxon>Fungi</taxon>
        <taxon>Dikarya</taxon>
        <taxon>Ascomycota</taxon>
        <taxon>Saccharomycotina</taxon>
        <taxon>Pichiomycetes</taxon>
        <taxon>Debaryomycetaceae</taxon>
        <taxon>Candida/Lodderomyces clade</taxon>
        <taxon>Candida</taxon>
    </lineage>
</organism>
<comment type="caution">
    <text evidence="1">The sequence shown here is derived from an EMBL/GenBank/DDBJ whole genome shotgun (WGS) entry which is preliminary data.</text>
</comment>
<proteinExistence type="predicted"/>
<dbReference type="Gene3D" id="3.40.50.300">
    <property type="entry name" value="P-loop containing nucleotide triphosphate hydrolases"/>
    <property type="match status" value="1"/>
</dbReference>
<dbReference type="AlphaFoldDB" id="A0A8H6BXW8"/>
<dbReference type="EMBL" id="JABWAD010000037">
    <property type="protein sequence ID" value="KAF6069396.1"/>
    <property type="molecule type" value="Genomic_DNA"/>
</dbReference>
<dbReference type="GO" id="GO:0003688">
    <property type="term" value="F:DNA replication origin binding"/>
    <property type="evidence" value="ECO:0007669"/>
    <property type="project" value="TreeGrafter"/>
</dbReference>
<evidence type="ECO:0008006" key="3">
    <source>
        <dbReference type="Google" id="ProtNLM"/>
    </source>
</evidence>
<accession>A0A8H6BXW8</accession>
<dbReference type="PANTHER" id="PTHR10763">
    <property type="entry name" value="CELL DIVISION CONTROL PROTEIN 6-RELATED"/>
    <property type="match status" value="1"/>
</dbReference>
<name>A0A8H6BXW8_CANAX</name>
<dbReference type="GO" id="GO:0033314">
    <property type="term" value="P:mitotic DNA replication checkpoint signaling"/>
    <property type="evidence" value="ECO:0007669"/>
    <property type="project" value="TreeGrafter"/>
</dbReference>
<dbReference type="SUPFAM" id="SSF52540">
    <property type="entry name" value="P-loop containing nucleoside triphosphate hydrolases"/>
    <property type="match status" value="1"/>
</dbReference>
<gene>
    <name evidence="1" type="ORF">FOB64_003048</name>
</gene>
<dbReference type="InterPro" id="IPR050311">
    <property type="entry name" value="ORC1/CDC6"/>
</dbReference>
<dbReference type="GO" id="GO:0005634">
    <property type="term" value="C:nucleus"/>
    <property type="evidence" value="ECO:0007669"/>
    <property type="project" value="TreeGrafter"/>
</dbReference>
<reference evidence="1 2" key="1">
    <citation type="submission" date="2020-03" db="EMBL/GenBank/DDBJ databases">
        <title>FDA dAtabase for Regulatory Grade micrObial Sequences (FDA-ARGOS): Supporting development and validation of Infectious Disease Dx tests.</title>
        <authorList>
            <person name="Campos J."/>
            <person name="Goldberg B."/>
            <person name="Tallon L."/>
            <person name="Sadzewicz L."/>
            <person name="Vavikolanu K."/>
            <person name="Mehta A."/>
            <person name="Aluvathingal J."/>
            <person name="Nadendla S."/>
            <person name="Nandy P."/>
            <person name="Geyer C."/>
            <person name="Yan Y."/>
            <person name="Sichtig H."/>
        </authorList>
    </citation>
    <scope>NUCLEOTIDE SEQUENCE [LARGE SCALE GENOMIC DNA]</scope>
    <source>
        <strain evidence="1 2">FDAARGOS_656</strain>
    </source>
</reference>
<protein>
    <recommendedName>
        <fullName evidence="3">Origin recognition complex subunit 1</fullName>
    </recommendedName>
</protein>
<evidence type="ECO:0000313" key="1">
    <source>
        <dbReference type="EMBL" id="KAF6069396.1"/>
    </source>
</evidence>
<evidence type="ECO:0000313" key="2">
    <source>
        <dbReference type="Proteomes" id="UP000536275"/>
    </source>
</evidence>
<dbReference type="GO" id="GO:0006270">
    <property type="term" value="P:DNA replication initiation"/>
    <property type="evidence" value="ECO:0007669"/>
    <property type="project" value="TreeGrafter"/>
</dbReference>
<dbReference type="InterPro" id="IPR027417">
    <property type="entry name" value="P-loop_NTPase"/>
</dbReference>
<dbReference type="PANTHER" id="PTHR10763:SF26">
    <property type="entry name" value="CELL DIVISION CONTROL PROTEIN 6 HOMOLOG"/>
    <property type="match status" value="1"/>
</dbReference>
<sequence length="226" mass="25650">MNTTPSRKRTIRDISNTQLPLTPTKTPTKSKKLKIDNNNSFDTGKPSCVKKLDFGLLTPTKKPSTSPSIPTSIYSQAKALFQQAKYITDFVANSIQQKISNSLYISGPPGRNSRIRVVKINCMTLNNPEQIYHEIYCKIMNKLSISFHKRKTCDDFMTLMNDNENQQFDSVIVLLDELDSLITSDQQVLFQLFKMASINCIPQTKIKLVLIGISNTLDLNSKFYQD</sequence>
<dbReference type="Proteomes" id="UP000536275">
    <property type="component" value="Unassembled WGS sequence"/>
</dbReference>